<dbReference type="PROSITE" id="PS00665">
    <property type="entry name" value="DHDPS_1"/>
    <property type="match status" value="1"/>
</dbReference>
<dbReference type="SUPFAM" id="SSF51569">
    <property type="entry name" value="Aldolase"/>
    <property type="match status" value="1"/>
</dbReference>
<dbReference type="GO" id="GO:0008840">
    <property type="term" value="F:4-hydroxy-tetrahydrodipicolinate synthase activity"/>
    <property type="evidence" value="ECO:0007669"/>
    <property type="project" value="UniProtKB-UniRule"/>
</dbReference>
<keyword evidence="9 12" id="KW-0456">Lyase</keyword>
<comment type="function">
    <text evidence="1 12">Catalyzes the condensation of (S)-aspartate-beta-semialdehyde [(S)-ASA] and pyruvate to 4-hydroxy-tetrahydrodipicolinate (HTPA).</text>
</comment>
<dbReference type="InterPro" id="IPR005263">
    <property type="entry name" value="DapA"/>
</dbReference>
<dbReference type="Proteomes" id="UP000705230">
    <property type="component" value="Unassembled WGS sequence"/>
</dbReference>
<dbReference type="GO" id="GO:0019877">
    <property type="term" value="P:diaminopimelate biosynthetic process"/>
    <property type="evidence" value="ECO:0007669"/>
    <property type="project" value="UniProtKB-UniRule"/>
</dbReference>
<evidence type="ECO:0000256" key="11">
    <source>
        <dbReference type="ARBA" id="ARBA00047836"/>
    </source>
</evidence>
<evidence type="ECO:0000256" key="10">
    <source>
        <dbReference type="ARBA" id="ARBA00023270"/>
    </source>
</evidence>
<feature type="active site" description="Schiff-base intermediate with substrate" evidence="12 14">
    <location>
        <position position="163"/>
    </location>
</feature>
<feature type="site" description="Part of a proton relay during catalysis" evidence="12">
    <location>
        <position position="46"/>
    </location>
</feature>
<evidence type="ECO:0000256" key="12">
    <source>
        <dbReference type="HAMAP-Rule" id="MF_00418"/>
    </source>
</evidence>
<dbReference type="Pfam" id="PF00701">
    <property type="entry name" value="DHDPS"/>
    <property type="match status" value="1"/>
</dbReference>
<evidence type="ECO:0000256" key="6">
    <source>
        <dbReference type="ARBA" id="ARBA00022605"/>
    </source>
</evidence>
<evidence type="ECO:0000256" key="5">
    <source>
        <dbReference type="ARBA" id="ARBA00022490"/>
    </source>
</evidence>
<keyword evidence="5 12" id="KW-0963">Cytoplasm</keyword>
<keyword evidence="7 12" id="KW-0220">Diaminopimelate biosynthesis</keyword>
<comment type="similarity">
    <text evidence="3 12 13">Belongs to the DapA family.</text>
</comment>
<dbReference type="InterPro" id="IPR020625">
    <property type="entry name" value="Schiff_base-form_aldolases_AS"/>
</dbReference>
<dbReference type="PIRSF" id="PIRSF001365">
    <property type="entry name" value="DHDPS"/>
    <property type="match status" value="1"/>
</dbReference>
<dbReference type="InterPro" id="IPR013785">
    <property type="entry name" value="Aldolase_TIM"/>
</dbReference>
<evidence type="ECO:0000256" key="14">
    <source>
        <dbReference type="PIRSR" id="PIRSR001365-1"/>
    </source>
</evidence>
<keyword evidence="6 12" id="KW-0028">Amino-acid biosynthesis</keyword>
<name>A0A937J5L4_9GAMM</name>
<dbReference type="GO" id="GO:0005829">
    <property type="term" value="C:cytosol"/>
    <property type="evidence" value="ECO:0007669"/>
    <property type="project" value="TreeGrafter"/>
</dbReference>
<protein>
    <recommendedName>
        <fullName evidence="4 12">4-hydroxy-tetrahydrodipicolinate synthase</fullName>
        <shortName evidence="12">HTPA synthase</shortName>
        <ecNumber evidence="4 12">4.3.3.7</ecNumber>
    </recommendedName>
</protein>
<comment type="subcellular location">
    <subcellularLocation>
        <location evidence="12">Cytoplasm</location>
    </subcellularLocation>
</comment>
<comment type="caution">
    <text evidence="16">The sequence shown here is derived from an EMBL/GenBank/DDBJ whole genome shotgun (WGS) entry which is preliminary data.</text>
</comment>
<proteinExistence type="inferred from homology"/>
<dbReference type="Gene3D" id="3.20.20.70">
    <property type="entry name" value="Aldolase class I"/>
    <property type="match status" value="1"/>
</dbReference>
<organism evidence="16 17">
    <name type="scientific">SAR86 cluster bacterium</name>
    <dbReference type="NCBI Taxonomy" id="2030880"/>
    <lineage>
        <taxon>Bacteria</taxon>
        <taxon>Pseudomonadati</taxon>
        <taxon>Pseudomonadota</taxon>
        <taxon>Gammaproteobacteria</taxon>
        <taxon>SAR86 cluster</taxon>
    </lineage>
</organism>
<gene>
    <name evidence="12" type="primary">dapA</name>
    <name evidence="16" type="ORF">ISR29_02585</name>
</gene>
<keyword evidence="8 12" id="KW-0457">Lysine biosynthesis</keyword>
<evidence type="ECO:0000256" key="3">
    <source>
        <dbReference type="ARBA" id="ARBA00007592"/>
    </source>
</evidence>
<dbReference type="PANTHER" id="PTHR12128">
    <property type="entry name" value="DIHYDRODIPICOLINATE SYNTHASE"/>
    <property type="match status" value="1"/>
</dbReference>
<dbReference type="InterPro" id="IPR020624">
    <property type="entry name" value="Schiff_base-form_aldolases_CS"/>
</dbReference>
<dbReference type="NCBIfam" id="TIGR00674">
    <property type="entry name" value="dapA"/>
    <property type="match status" value="1"/>
</dbReference>
<dbReference type="HAMAP" id="MF_00418">
    <property type="entry name" value="DapA"/>
    <property type="match status" value="1"/>
</dbReference>
<evidence type="ECO:0000256" key="1">
    <source>
        <dbReference type="ARBA" id="ARBA00003294"/>
    </source>
</evidence>
<dbReference type="GO" id="GO:0009089">
    <property type="term" value="P:lysine biosynthetic process via diaminopimelate"/>
    <property type="evidence" value="ECO:0007669"/>
    <property type="project" value="UniProtKB-UniRule"/>
</dbReference>
<dbReference type="PRINTS" id="PR00146">
    <property type="entry name" value="DHPICSNTHASE"/>
</dbReference>
<keyword evidence="10 12" id="KW-0704">Schiff base</keyword>
<dbReference type="CDD" id="cd00950">
    <property type="entry name" value="DHDPS"/>
    <property type="match status" value="1"/>
</dbReference>
<dbReference type="EC" id="4.3.3.7" evidence="4 12"/>
<sequence length="298" mass="33099">MQALKGSLVALVTPLSSKGEVDYIALKDLVEWHIEQGTHGIVSVGTTGEAPTLSVHEHSEVIAKTTEYVNARIPVIAGTGGNSTRDSIALTKHAKEVGVDFCLLVTPYYNKPNQEGLMRHFLSIAESVDIPQILYNVPSRTACDILPSTVKILASHNNIVGIKEALDDMDRIKELIKISDEIKSKKDFYIYSGDDPTFLASMELGTHGVISVVANAIPNQIASICNLALNKDFVKAHEINKIYDDLYELCFVESNPIPIKWIMYKLNKIENNIRLPLIDLNETFHEKIMSEMVKLKLI</sequence>
<evidence type="ECO:0000313" key="17">
    <source>
        <dbReference type="Proteomes" id="UP000705230"/>
    </source>
</evidence>
<feature type="binding site" evidence="12 15">
    <location>
        <position position="210"/>
    </location>
    <ligand>
        <name>pyruvate</name>
        <dbReference type="ChEBI" id="CHEBI:15361"/>
    </ligand>
</feature>
<comment type="catalytic activity">
    <reaction evidence="11 12">
        <text>L-aspartate 4-semialdehyde + pyruvate = (2S,4S)-4-hydroxy-2,3,4,5-tetrahydrodipicolinate + H2O + H(+)</text>
        <dbReference type="Rhea" id="RHEA:34171"/>
        <dbReference type="ChEBI" id="CHEBI:15361"/>
        <dbReference type="ChEBI" id="CHEBI:15377"/>
        <dbReference type="ChEBI" id="CHEBI:15378"/>
        <dbReference type="ChEBI" id="CHEBI:67139"/>
        <dbReference type="ChEBI" id="CHEBI:537519"/>
        <dbReference type="EC" id="4.3.3.7"/>
    </reaction>
</comment>
<dbReference type="PROSITE" id="PS00666">
    <property type="entry name" value="DHDPS_2"/>
    <property type="match status" value="1"/>
</dbReference>
<evidence type="ECO:0000256" key="2">
    <source>
        <dbReference type="ARBA" id="ARBA00005120"/>
    </source>
</evidence>
<feature type="site" description="Part of a proton relay during catalysis" evidence="12">
    <location>
        <position position="109"/>
    </location>
</feature>
<evidence type="ECO:0000256" key="15">
    <source>
        <dbReference type="PIRSR" id="PIRSR001365-2"/>
    </source>
</evidence>
<evidence type="ECO:0000256" key="8">
    <source>
        <dbReference type="ARBA" id="ARBA00023154"/>
    </source>
</evidence>
<evidence type="ECO:0000256" key="13">
    <source>
        <dbReference type="PIRNR" id="PIRNR001365"/>
    </source>
</evidence>
<dbReference type="SMART" id="SM01130">
    <property type="entry name" value="DHDPS"/>
    <property type="match status" value="1"/>
</dbReference>
<dbReference type="EMBL" id="JADHSG010000002">
    <property type="protein sequence ID" value="MBL6903066.1"/>
    <property type="molecule type" value="Genomic_DNA"/>
</dbReference>
<comment type="pathway">
    <text evidence="2 12">Amino-acid biosynthesis; L-lysine biosynthesis via DAP pathway; (S)-tetrahydrodipicolinate from L-aspartate: step 3/4.</text>
</comment>
<feature type="binding site" evidence="12 15">
    <location>
        <position position="47"/>
    </location>
    <ligand>
        <name>pyruvate</name>
        <dbReference type="ChEBI" id="CHEBI:15361"/>
    </ligand>
</feature>
<feature type="active site" description="Proton donor/acceptor" evidence="12 14">
    <location>
        <position position="135"/>
    </location>
</feature>
<evidence type="ECO:0000256" key="4">
    <source>
        <dbReference type="ARBA" id="ARBA00012086"/>
    </source>
</evidence>
<accession>A0A937J5L4</accession>
<dbReference type="InterPro" id="IPR002220">
    <property type="entry name" value="DapA-like"/>
</dbReference>
<evidence type="ECO:0000256" key="7">
    <source>
        <dbReference type="ARBA" id="ARBA00022915"/>
    </source>
</evidence>
<dbReference type="PANTHER" id="PTHR12128:SF66">
    <property type="entry name" value="4-HYDROXY-2-OXOGLUTARATE ALDOLASE, MITOCHONDRIAL"/>
    <property type="match status" value="1"/>
</dbReference>
<evidence type="ECO:0000256" key="9">
    <source>
        <dbReference type="ARBA" id="ARBA00023239"/>
    </source>
</evidence>
<evidence type="ECO:0000313" key="16">
    <source>
        <dbReference type="EMBL" id="MBL6903066.1"/>
    </source>
</evidence>
<reference evidence="16" key="1">
    <citation type="submission" date="2020-10" db="EMBL/GenBank/DDBJ databases">
        <title>Microbiome of the Black Sea water column analyzed by genome centric metagenomics.</title>
        <authorList>
            <person name="Cabello-Yeves P.J."/>
            <person name="Callieri C."/>
            <person name="Picazo A."/>
            <person name="Mehrshad M."/>
            <person name="Haro-Moreno J.M."/>
            <person name="Roda-Garcia J."/>
            <person name="Dzembekova N."/>
            <person name="Slabakova V."/>
            <person name="Slabakova N."/>
            <person name="Moncheva S."/>
            <person name="Rodriguez-Valera F."/>
        </authorList>
    </citation>
    <scope>NUCLEOTIDE SEQUENCE</scope>
    <source>
        <strain evidence="16">BS30m-G43</strain>
    </source>
</reference>
<comment type="caution">
    <text evidence="12">Was originally thought to be a dihydrodipicolinate synthase (DHDPS), catalyzing the condensation of (S)-aspartate-beta-semialdehyde [(S)-ASA] and pyruvate to dihydrodipicolinate (DHDP). However, it was shown in E.coli that the product of the enzymatic reaction is not dihydrodipicolinate but in fact (4S)-4-hydroxy-2,3,4,5-tetrahydro-(2S)-dipicolinic acid (HTPA), and that the consecutive dehydration reaction leading to DHDP is not spontaneous but catalyzed by DapB.</text>
</comment>
<comment type="subunit">
    <text evidence="12">Homotetramer; dimer of dimers.</text>
</comment>
<dbReference type="AlphaFoldDB" id="A0A937J5L4"/>